<dbReference type="EMBL" id="KN833989">
    <property type="protein sequence ID" value="KIK13524.1"/>
    <property type="molecule type" value="Genomic_DNA"/>
</dbReference>
<gene>
    <name evidence="1" type="ORF">PISMIDRAFT_688591</name>
</gene>
<accession>A0A0C9YID6</accession>
<reference evidence="2" key="2">
    <citation type="submission" date="2015-01" db="EMBL/GenBank/DDBJ databases">
        <title>Evolutionary Origins and Diversification of the Mycorrhizal Mutualists.</title>
        <authorList>
            <consortium name="DOE Joint Genome Institute"/>
            <consortium name="Mycorrhizal Genomics Consortium"/>
            <person name="Kohler A."/>
            <person name="Kuo A."/>
            <person name="Nagy L.G."/>
            <person name="Floudas D."/>
            <person name="Copeland A."/>
            <person name="Barry K.W."/>
            <person name="Cichocki N."/>
            <person name="Veneault-Fourrey C."/>
            <person name="LaButti K."/>
            <person name="Lindquist E.A."/>
            <person name="Lipzen A."/>
            <person name="Lundell T."/>
            <person name="Morin E."/>
            <person name="Murat C."/>
            <person name="Riley R."/>
            <person name="Ohm R."/>
            <person name="Sun H."/>
            <person name="Tunlid A."/>
            <person name="Henrissat B."/>
            <person name="Grigoriev I.V."/>
            <person name="Hibbett D.S."/>
            <person name="Martin F."/>
        </authorList>
    </citation>
    <scope>NUCLEOTIDE SEQUENCE [LARGE SCALE GENOMIC DNA]</scope>
    <source>
        <strain evidence="2">441</strain>
    </source>
</reference>
<reference evidence="1 2" key="1">
    <citation type="submission" date="2014-04" db="EMBL/GenBank/DDBJ databases">
        <authorList>
            <consortium name="DOE Joint Genome Institute"/>
            <person name="Kuo A."/>
            <person name="Kohler A."/>
            <person name="Costa M.D."/>
            <person name="Nagy L.G."/>
            <person name="Floudas D."/>
            <person name="Copeland A."/>
            <person name="Barry K.W."/>
            <person name="Cichocki N."/>
            <person name="Veneault-Fourrey C."/>
            <person name="LaButti K."/>
            <person name="Lindquist E.A."/>
            <person name="Lipzen A."/>
            <person name="Lundell T."/>
            <person name="Morin E."/>
            <person name="Murat C."/>
            <person name="Sun H."/>
            <person name="Tunlid A."/>
            <person name="Henrissat B."/>
            <person name="Grigoriev I.V."/>
            <person name="Hibbett D.S."/>
            <person name="Martin F."/>
            <person name="Nordberg H.P."/>
            <person name="Cantor M.N."/>
            <person name="Hua S.X."/>
        </authorList>
    </citation>
    <scope>NUCLEOTIDE SEQUENCE [LARGE SCALE GENOMIC DNA]</scope>
    <source>
        <strain evidence="1 2">441</strain>
    </source>
</reference>
<proteinExistence type="predicted"/>
<organism evidence="1 2">
    <name type="scientific">Pisolithus microcarpus 441</name>
    <dbReference type="NCBI Taxonomy" id="765257"/>
    <lineage>
        <taxon>Eukaryota</taxon>
        <taxon>Fungi</taxon>
        <taxon>Dikarya</taxon>
        <taxon>Basidiomycota</taxon>
        <taxon>Agaricomycotina</taxon>
        <taxon>Agaricomycetes</taxon>
        <taxon>Agaricomycetidae</taxon>
        <taxon>Boletales</taxon>
        <taxon>Sclerodermatineae</taxon>
        <taxon>Pisolithaceae</taxon>
        <taxon>Pisolithus</taxon>
    </lineage>
</organism>
<name>A0A0C9YID6_9AGAM</name>
<keyword evidence="2" id="KW-1185">Reference proteome</keyword>
<dbReference type="Proteomes" id="UP000054018">
    <property type="component" value="Unassembled WGS sequence"/>
</dbReference>
<dbReference type="AlphaFoldDB" id="A0A0C9YID6"/>
<evidence type="ECO:0000313" key="1">
    <source>
        <dbReference type="EMBL" id="KIK13524.1"/>
    </source>
</evidence>
<protein>
    <submittedName>
        <fullName evidence="1">Uncharacterized protein</fullName>
    </submittedName>
</protein>
<evidence type="ECO:0000313" key="2">
    <source>
        <dbReference type="Proteomes" id="UP000054018"/>
    </source>
</evidence>
<sequence>MYFGCWTAHCLLPTPEPLPLAMSRILYPTHVYSAHWCPLSPAACPRSVRISLELPESSVAETSFVALLFFLFFAACVSS</sequence>
<dbReference type="HOGENOM" id="CLU_2606933_0_0_1"/>